<reference evidence="1 2" key="1">
    <citation type="submission" date="2018-11" db="EMBL/GenBank/DDBJ databases">
        <authorList>
            <person name="Li F."/>
        </authorList>
    </citation>
    <scope>NUCLEOTIDE SEQUENCE [LARGE SCALE GENOMIC DNA]</scope>
    <source>
        <strain evidence="1 2">KIS18-7</strain>
    </source>
</reference>
<proteinExistence type="predicted"/>
<dbReference type="CDD" id="cd00138">
    <property type="entry name" value="PLDc_SF"/>
    <property type="match status" value="1"/>
</dbReference>
<keyword evidence="2" id="KW-1185">Reference proteome</keyword>
<comment type="caution">
    <text evidence="1">The sequence shown here is derived from an EMBL/GenBank/DDBJ whole genome shotgun (WGS) entry which is preliminary data.</text>
</comment>
<name>A0A3N0DQM3_9ACTN</name>
<dbReference type="EMBL" id="RJSG01000003">
    <property type="protein sequence ID" value="RNL77643.1"/>
    <property type="molecule type" value="Genomic_DNA"/>
</dbReference>
<dbReference type="InterPro" id="IPR001387">
    <property type="entry name" value="Cro/C1-type_HTH"/>
</dbReference>
<sequence length="248" mass="27561">MTNERLRDAMLGSGLTPGTLGEQIGVDPKTVERWITQDRTPYARHRLRVSELVHEREGYLWPHAISPERAEAASRGELVELHPHRSLIHPDEFKRLFGDAETYIDILVYAGLFLPEHNPHLIDLLRDKGADGVRVRVLVGDPNSRAVMVRGGDEGIGDAVATKVQNSITLLKKQLAGANGVVVRTHGTTLYTSIYRGDDDMIANPHVYGLPAAQAPAMHLRRLTAGGLFDTYATMYDRVWDEAQPAWS</sequence>
<dbReference type="OrthoDB" id="8438314at2"/>
<dbReference type="RefSeq" id="WP_123235229.1">
    <property type="nucleotide sequence ID" value="NZ_RJSG01000003.1"/>
</dbReference>
<dbReference type="Proteomes" id="UP000277094">
    <property type="component" value="Unassembled WGS sequence"/>
</dbReference>
<dbReference type="AlphaFoldDB" id="A0A3N0DQM3"/>
<accession>A0A3N0DQM3</accession>
<organism evidence="1 2">
    <name type="scientific">Nocardioides marmorisolisilvae</name>
    <dbReference type="NCBI Taxonomy" id="1542737"/>
    <lineage>
        <taxon>Bacteria</taxon>
        <taxon>Bacillati</taxon>
        <taxon>Actinomycetota</taxon>
        <taxon>Actinomycetes</taxon>
        <taxon>Propionibacteriales</taxon>
        <taxon>Nocardioidaceae</taxon>
        <taxon>Nocardioides</taxon>
    </lineage>
</organism>
<evidence type="ECO:0000313" key="2">
    <source>
        <dbReference type="Proteomes" id="UP000277094"/>
    </source>
</evidence>
<dbReference type="CDD" id="cd00093">
    <property type="entry name" value="HTH_XRE"/>
    <property type="match status" value="1"/>
</dbReference>
<gene>
    <name evidence="1" type="ORF">EFL95_16685</name>
</gene>
<dbReference type="SUPFAM" id="SSF56024">
    <property type="entry name" value="Phospholipase D/nuclease"/>
    <property type="match status" value="1"/>
</dbReference>
<evidence type="ECO:0000313" key="1">
    <source>
        <dbReference type="EMBL" id="RNL77643.1"/>
    </source>
</evidence>
<protein>
    <submittedName>
        <fullName evidence="1">XRE family transcriptional regulator</fullName>
    </submittedName>
</protein>